<comment type="caution">
    <text evidence="1">The sequence shown here is derived from an EMBL/GenBank/DDBJ whole genome shotgun (WGS) entry which is preliminary data.</text>
</comment>
<keyword evidence="2" id="KW-1185">Reference proteome</keyword>
<name>A0ABV8S8H3_9BACL</name>
<proteinExistence type="predicted"/>
<organism evidence="1 2">
    <name type="scientific">Cohnella boryungensis</name>
    <dbReference type="NCBI Taxonomy" id="768479"/>
    <lineage>
        <taxon>Bacteria</taxon>
        <taxon>Bacillati</taxon>
        <taxon>Bacillota</taxon>
        <taxon>Bacilli</taxon>
        <taxon>Bacillales</taxon>
        <taxon>Paenibacillaceae</taxon>
        <taxon>Cohnella</taxon>
    </lineage>
</organism>
<dbReference type="RefSeq" id="WP_204605123.1">
    <property type="nucleotide sequence ID" value="NZ_JBHSED010000010.1"/>
</dbReference>
<reference evidence="2" key="1">
    <citation type="journal article" date="2019" name="Int. J. Syst. Evol. Microbiol.">
        <title>The Global Catalogue of Microorganisms (GCM) 10K type strain sequencing project: providing services to taxonomists for standard genome sequencing and annotation.</title>
        <authorList>
            <consortium name="The Broad Institute Genomics Platform"/>
            <consortium name="The Broad Institute Genome Sequencing Center for Infectious Disease"/>
            <person name="Wu L."/>
            <person name="Ma J."/>
        </authorList>
    </citation>
    <scope>NUCLEOTIDE SEQUENCE [LARGE SCALE GENOMIC DNA]</scope>
    <source>
        <strain evidence="2">CGMCC 4.1641</strain>
    </source>
</reference>
<evidence type="ECO:0000313" key="2">
    <source>
        <dbReference type="Proteomes" id="UP001595755"/>
    </source>
</evidence>
<accession>A0ABV8S8H3</accession>
<evidence type="ECO:0000313" key="1">
    <source>
        <dbReference type="EMBL" id="MFC4303257.1"/>
    </source>
</evidence>
<protein>
    <submittedName>
        <fullName evidence="1">Uncharacterized protein</fullName>
    </submittedName>
</protein>
<dbReference type="Proteomes" id="UP001595755">
    <property type="component" value="Unassembled WGS sequence"/>
</dbReference>
<gene>
    <name evidence="1" type="ORF">ACFO1S_07305</name>
</gene>
<sequence>MAISYTRSYDHILDDLSRAIMTVPQFYEAFEMEASDWDELSSDERKVCVRTLADDLFYLLGSEPTAEIGSGTAEYDAGHAVIKVAADSQLVHVISLRE</sequence>
<dbReference type="EMBL" id="JBHSED010000010">
    <property type="protein sequence ID" value="MFC4303257.1"/>
    <property type="molecule type" value="Genomic_DNA"/>
</dbReference>